<dbReference type="SUPFAM" id="SSF81321">
    <property type="entry name" value="Family A G protein-coupled receptor-like"/>
    <property type="match status" value="1"/>
</dbReference>
<reference evidence="2" key="2">
    <citation type="submission" date="2020-09" db="EMBL/GenBank/DDBJ databases">
        <authorList>
            <person name="Kikuchi T."/>
        </authorList>
    </citation>
    <scope>NUCLEOTIDE SEQUENCE</scope>
    <source>
        <strain evidence="2">Ka4C1</strain>
    </source>
</reference>
<keyword evidence="1" id="KW-1133">Transmembrane helix</keyword>
<evidence type="ECO:0000256" key="1">
    <source>
        <dbReference type="SAM" id="Phobius"/>
    </source>
</evidence>
<feature type="transmembrane region" description="Helical" evidence="1">
    <location>
        <begin position="269"/>
        <end position="288"/>
    </location>
</feature>
<dbReference type="PANTHER" id="PTHR22943">
    <property type="entry name" value="7-TRANSMEMBRANE DOMAIN RECEPTOR C.ELEGANS"/>
    <property type="match status" value="1"/>
</dbReference>
<sequence>MRTIHRAVDIVGGVMGVVLCSAVIILTSTVVRNKTMKMYKIMIMSTAAVDLIYSLNCLITLSTATAAKNLVFISVDNPYLPRGPNIVYVAVATQLLTMFLAVAVLPLQFIYRYGVLRSKPFTKVQMALMGLVCLFAAICHASSCPLVYHPRSDYYDEVLAGVWGIANKSDLPMYIVGDPTEISMMLHFSEVFIITGGAYNVILYVLRLTKKIWNVDGMEYSESTKLIQKQMTKVLYLQAAYPLFVVLIPCFLFPAAAITGSEVKLLGELSFLLVHSTPALNALSVLILMPSYRNYFLGCVSSKYVNPVTSGATSMNRQSKTAISAASSGEMPVVVQKEG</sequence>
<gene>
    <name evidence="2" type="ORF">BXYJ_LOCUS3677</name>
</gene>
<keyword evidence="1" id="KW-0812">Transmembrane</keyword>
<evidence type="ECO:0000313" key="2">
    <source>
        <dbReference type="EMBL" id="CAD5214733.1"/>
    </source>
</evidence>
<evidence type="ECO:0000313" key="3">
    <source>
        <dbReference type="Proteomes" id="UP000095284"/>
    </source>
</evidence>
<dbReference type="Proteomes" id="UP000095284">
    <property type="component" value="Unplaced"/>
</dbReference>
<dbReference type="SMR" id="A0A1I7RWE6"/>
<dbReference type="Pfam" id="PF10326">
    <property type="entry name" value="7TM_GPCR_Str"/>
    <property type="match status" value="1"/>
</dbReference>
<dbReference type="Proteomes" id="UP000582659">
    <property type="component" value="Unassembled WGS sequence"/>
</dbReference>
<evidence type="ECO:0000313" key="5">
    <source>
        <dbReference type="WBParaSite" id="BXY_0505900.1"/>
    </source>
</evidence>
<protein>
    <submittedName>
        <fullName evidence="2">(pine wood nematode) hypothetical protein</fullName>
    </submittedName>
</protein>
<keyword evidence="1" id="KW-0472">Membrane</keyword>
<organism evidence="3 5">
    <name type="scientific">Bursaphelenchus xylophilus</name>
    <name type="common">Pinewood nematode worm</name>
    <name type="synonym">Aphelenchoides xylophilus</name>
    <dbReference type="NCBI Taxonomy" id="6326"/>
    <lineage>
        <taxon>Eukaryota</taxon>
        <taxon>Metazoa</taxon>
        <taxon>Ecdysozoa</taxon>
        <taxon>Nematoda</taxon>
        <taxon>Chromadorea</taxon>
        <taxon>Rhabditida</taxon>
        <taxon>Tylenchina</taxon>
        <taxon>Tylenchomorpha</taxon>
        <taxon>Aphelenchoidea</taxon>
        <taxon>Aphelenchoididae</taxon>
        <taxon>Bursaphelenchus</taxon>
    </lineage>
</organism>
<feature type="transmembrane region" description="Helical" evidence="1">
    <location>
        <begin position="86"/>
        <end position="107"/>
    </location>
</feature>
<dbReference type="EMBL" id="CAJFCV020000002">
    <property type="protein sequence ID" value="CAG9095551.1"/>
    <property type="molecule type" value="Genomic_DNA"/>
</dbReference>
<keyword evidence="4" id="KW-1185">Reference proteome</keyword>
<feature type="transmembrane region" description="Helical" evidence="1">
    <location>
        <begin position="182"/>
        <end position="206"/>
    </location>
</feature>
<evidence type="ECO:0000313" key="4">
    <source>
        <dbReference type="Proteomes" id="UP000659654"/>
    </source>
</evidence>
<dbReference type="WBParaSite" id="BXY_0505900.1">
    <property type="protein sequence ID" value="BXY_0505900.1"/>
    <property type="gene ID" value="BXY_0505900"/>
</dbReference>
<accession>A0A1I7RWE6</accession>
<dbReference type="PANTHER" id="PTHR22943:SF248">
    <property type="entry name" value="SEVEN TM RECEPTOR"/>
    <property type="match status" value="1"/>
</dbReference>
<feature type="transmembrane region" description="Helical" evidence="1">
    <location>
        <begin position="43"/>
        <end position="66"/>
    </location>
</feature>
<dbReference type="InterPro" id="IPR019428">
    <property type="entry name" value="7TM_GPCR_serpentine_rcpt_Str"/>
</dbReference>
<dbReference type="OrthoDB" id="5869258at2759"/>
<feature type="transmembrane region" description="Helical" evidence="1">
    <location>
        <begin position="128"/>
        <end position="148"/>
    </location>
</feature>
<dbReference type="eggNOG" id="ENOG502SXFU">
    <property type="taxonomic scope" value="Eukaryota"/>
</dbReference>
<feature type="transmembrane region" description="Helical" evidence="1">
    <location>
        <begin position="234"/>
        <end position="257"/>
    </location>
</feature>
<reference evidence="5" key="1">
    <citation type="submission" date="2016-11" db="UniProtKB">
        <authorList>
            <consortium name="WormBaseParasite"/>
        </authorList>
    </citation>
    <scope>IDENTIFICATION</scope>
</reference>
<dbReference type="EMBL" id="CAJFDI010000002">
    <property type="protein sequence ID" value="CAD5214733.1"/>
    <property type="molecule type" value="Genomic_DNA"/>
</dbReference>
<proteinExistence type="predicted"/>
<dbReference type="Proteomes" id="UP000659654">
    <property type="component" value="Unassembled WGS sequence"/>
</dbReference>
<dbReference type="AlphaFoldDB" id="A0A1I7RWE6"/>
<name>A0A1I7RWE6_BURXY</name>
<feature type="transmembrane region" description="Helical" evidence="1">
    <location>
        <begin position="12"/>
        <end position="31"/>
    </location>
</feature>